<dbReference type="InterPro" id="IPR032635">
    <property type="entry name" value="Anti_2"/>
</dbReference>
<dbReference type="EMBL" id="JACQRX010000195">
    <property type="protein sequence ID" value="MBI4251687.1"/>
    <property type="molecule type" value="Genomic_DNA"/>
</dbReference>
<sequence length="164" mass="18290">MRTGRHLRASVRALSLALAGSLLGACASAGLLASTPLDPGDRRLMEQATQEALDKNKVGESANWRNPATGHLGTVTPLRTDQSGAQPCRDYQATFTIEGRTAFTLDSACRLPDGKWRSNSYPGLAGSRFEERPQGYPHPYGDPYYHPHYHEPRFGFGYHRYRWR</sequence>
<feature type="signal peptide" evidence="2">
    <location>
        <begin position="1"/>
        <end position="24"/>
    </location>
</feature>
<evidence type="ECO:0000256" key="1">
    <source>
        <dbReference type="SAM" id="MobiDB-lite"/>
    </source>
</evidence>
<evidence type="ECO:0000256" key="2">
    <source>
        <dbReference type="SAM" id="SignalP"/>
    </source>
</evidence>
<feature type="chain" id="PRO_5037760164" description="Surface antigen domain-containing protein" evidence="2">
    <location>
        <begin position="25"/>
        <end position="164"/>
    </location>
</feature>
<evidence type="ECO:0000313" key="4">
    <source>
        <dbReference type="EMBL" id="MBI4251687.1"/>
    </source>
</evidence>
<reference evidence="4" key="1">
    <citation type="submission" date="2020-07" db="EMBL/GenBank/DDBJ databases">
        <title>Huge and variable diversity of episymbiotic CPR bacteria and DPANN archaea in groundwater ecosystems.</title>
        <authorList>
            <person name="He C.Y."/>
            <person name="Keren R."/>
            <person name="Whittaker M."/>
            <person name="Farag I.F."/>
            <person name="Doudna J."/>
            <person name="Cate J.H.D."/>
            <person name="Banfield J.F."/>
        </authorList>
    </citation>
    <scope>NUCLEOTIDE SEQUENCE</scope>
    <source>
        <strain evidence="4">NC_groundwater_1370_Ag_S-0.2um_69_93</strain>
    </source>
</reference>
<comment type="caution">
    <text evidence="4">The sequence shown here is derived from an EMBL/GenBank/DDBJ whole genome shotgun (WGS) entry which is preliminary data.</text>
</comment>
<proteinExistence type="predicted"/>
<feature type="region of interest" description="Disordered" evidence="1">
    <location>
        <begin position="61"/>
        <end position="85"/>
    </location>
</feature>
<evidence type="ECO:0000313" key="5">
    <source>
        <dbReference type="Proteomes" id="UP000752292"/>
    </source>
</evidence>
<dbReference type="Pfam" id="PF16998">
    <property type="entry name" value="17kDa_Anti_2"/>
    <property type="match status" value="1"/>
</dbReference>
<dbReference type="PROSITE" id="PS51257">
    <property type="entry name" value="PROKAR_LIPOPROTEIN"/>
    <property type="match status" value="1"/>
</dbReference>
<accession>A0A932ZWX0</accession>
<dbReference type="Proteomes" id="UP000752292">
    <property type="component" value="Unassembled WGS sequence"/>
</dbReference>
<keyword evidence="2" id="KW-0732">Signal</keyword>
<protein>
    <recommendedName>
        <fullName evidence="3">Surface antigen domain-containing protein</fullName>
    </recommendedName>
</protein>
<dbReference type="AlphaFoldDB" id="A0A932ZWX0"/>
<name>A0A932ZWX0_UNCTE</name>
<feature type="domain" description="Surface antigen" evidence="3">
    <location>
        <begin position="45"/>
        <end position="118"/>
    </location>
</feature>
<gene>
    <name evidence="4" type="ORF">HY618_04430</name>
</gene>
<organism evidence="4 5">
    <name type="scientific">Tectimicrobiota bacterium</name>
    <dbReference type="NCBI Taxonomy" id="2528274"/>
    <lineage>
        <taxon>Bacteria</taxon>
        <taxon>Pseudomonadati</taxon>
        <taxon>Nitrospinota/Tectimicrobiota group</taxon>
        <taxon>Candidatus Tectimicrobiota</taxon>
    </lineage>
</organism>
<evidence type="ECO:0000259" key="3">
    <source>
        <dbReference type="Pfam" id="PF16998"/>
    </source>
</evidence>